<evidence type="ECO:0000256" key="3">
    <source>
        <dbReference type="ARBA" id="ARBA00004630"/>
    </source>
</evidence>
<keyword evidence="6" id="KW-0862">Zinc</keyword>
<dbReference type="PANTHER" id="PTHR23292:SF14">
    <property type="entry name" value="FI16615P1-RELATED"/>
    <property type="match status" value="1"/>
</dbReference>
<keyword evidence="8" id="KW-1133">Transmembrane helix</keyword>
<evidence type="ECO:0000256" key="1">
    <source>
        <dbReference type="ARBA" id="ARBA00004414"/>
    </source>
</evidence>
<comment type="similarity">
    <text evidence="4">Belongs to the CDIP1/LITAF family.</text>
</comment>
<dbReference type="AlphaFoldDB" id="A0AAV8WG67"/>
<evidence type="ECO:0000256" key="4">
    <source>
        <dbReference type="ARBA" id="ARBA00005975"/>
    </source>
</evidence>
<gene>
    <name evidence="10" type="ORF">NQ315_001322</name>
</gene>
<feature type="domain" description="LITAF" evidence="9">
    <location>
        <begin position="74"/>
        <end position="154"/>
    </location>
</feature>
<keyword evidence="5" id="KW-0479">Metal-binding</keyword>
<dbReference type="GO" id="GO:0008270">
    <property type="term" value="F:zinc ion binding"/>
    <property type="evidence" value="ECO:0007669"/>
    <property type="project" value="TreeGrafter"/>
</dbReference>
<dbReference type="Pfam" id="PF10601">
    <property type="entry name" value="zf-LITAF-like"/>
    <property type="match status" value="1"/>
</dbReference>
<dbReference type="PANTHER" id="PTHR23292">
    <property type="entry name" value="LIPOPOLYSACCHARIDE-INDUCED TUMOR NECROSIS FACTOR-ALPHA FACTOR"/>
    <property type="match status" value="1"/>
</dbReference>
<dbReference type="Proteomes" id="UP001159042">
    <property type="component" value="Unassembled WGS sequence"/>
</dbReference>
<dbReference type="EMBL" id="JANEYG010000002">
    <property type="protein sequence ID" value="KAJ8925140.1"/>
    <property type="molecule type" value="Genomic_DNA"/>
</dbReference>
<organism evidence="10 11">
    <name type="scientific">Exocentrus adspersus</name>
    <dbReference type="NCBI Taxonomy" id="1586481"/>
    <lineage>
        <taxon>Eukaryota</taxon>
        <taxon>Metazoa</taxon>
        <taxon>Ecdysozoa</taxon>
        <taxon>Arthropoda</taxon>
        <taxon>Hexapoda</taxon>
        <taxon>Insecta</taxon>
        <taxon>Pterygota</taxon>
        <taxon>Neoptera</taxon>
        <taxon>Endopterygota</taxon>
        <taxon>Coleoptera</taxon>
        <taxon>Polyphaga</taxon>
        <taxon>Cucujiformia</taxon>
        <taxon>Chrysomeloidea</taxon>
        <taxon>Cerambycidae</taxon>
        <taxon>Lamiinae</taxon>
        <taxon>Acanthocinini</taxon>
        <taxon>Exocentrus</taxon>
    </lineage>
</organism>
<evidence type="ECO:0000256" key="5">
    <source>
        <dbReference type="ARBA" id="ARBA00022723"/>
    </source>
</evidence>
<evidence type="ECO:0000313" key="11">
    <source>
        <dbReference type="Proteomes" id="UP001159042"/>
    </source>
</evidence>
<name>A0AAV8WG67_9CUCU</name>
<evidence type="ECO:0000256" key="6">
    <source>
        <dbReference type="ARBA" id="ARBA00022833"/>
    </source>
</evidence>
<comment type="caution">
    <text evidence="10">The sequence shown here is derived from an EMBL/GenBank/DDBJ whole genome shotgun (WGS) entry which is preliminary data.</text>
</comment>
<comment type="subcellular location">
    <subcellularLocation>
        <location evidence="2">Endosome membrane</location>
        <topology evidence="2">Peripheral membrane protein</topology>
    </subcellularLocation>
    <subcellularLocation>
        <location evidence="1">Late endosome membrane</location>
    </subcellularLocation>
    <subcellularLocation>
        <location evidence="3">Lysosome membrane</location>
        <topology evidence="3">Peripheral membrane protein</topology>
        <orientation evidence="3">Cytoplasmic side</orientation>
    </subcellularLocation>
</comment>
<proteinExistence type="inferred from homology"/>
<keyword evidence="7 8" id="KW-0472">Membrane</keyword>
<evidence type="ECO:0000313" key="10">
    <source>
        <dbReference type="EMBL" id="KAJ8925140.1"/>
    </source>
</evidence>
<dbReference type="SMART" id="SM00714">
    <property type="entry name" value="LITAF"/>
    <property type="match status" value="1"/>
</dbReference>
<dbReference type="InterPro" id="IPR006629">
    <property type="entry name" value="LITAF"/>
</dbReference>
<keyword evidence="8" id="KW-0812">Transmembrane</keyword>
<feature type="transmembrane region" description="Helical" evidence="8">
    <location>
        <begin position="114"/>
        <end position="132"/>
    </location>
</feature>
<dbReference type="PROSITE" id="PS51837">
    <property type="entry name" value="LITAF"/>
    <property type="match status" value="1"/>
</dbReference>
<sequence>MVLQPSLDIKKDKTRGKVEVEEEANKQYLVDSRPSAFDSDGSMTMALFVTSDSYNDISCGRNLVACCLPLHRSESKQSLLPMDHIGKHPVVMTCPSCRMSQRTRVKMKSTKKTHIVACLCLPILFCWLPYVIKKFRVATHYCSDCGAYVGRSDT</sequence>
<dbReference type="InterPro" id="IPR037519">
    <property type="entry name" value="LITAF_fam"/>
</dbReference>
<evidence type="ECO:0000256" key="8">
    <source>
        <dbReference type="SAM" id="Phobius"/>
    </source>
</evidence>
<keyword evidence="11" id="KW-1185">Reference proteome</keyword>
<dbReference type="GO" id="GO:0031902">
    <property type="term" value="C:late endosome membrane"/>
    <property type="evidence" value="ECO:0007669"/>
    <property type="project" value="UniProtKB-SubCell"/>
</dbReference>
<protein>
    <recommendedName>
        <fullName evidence="9">LITAF domain-containing protein</fullName>
    </recommendedName>
</protein>
<evidence type="ECO:0000259" key="9">
    <source>
        <dbReference type="PROSITE" id="PS51837"/>
    </source>
</evidence>
<reference evidence="10 11" key="1">
    <citation type="journal article" date="2023" name="Insect Mol. Biol.">
        <title>Genome sequencing provides insights into the evolution of gene families encoding plant cell wall-degrading enzymes in longhorned beetles.</title>
        <authorList>
            <person name="Shin N.R."/>
            <person name="Okamura Y."/>
            <person name="Kirsch R."/>
            <person name="Pauchet Y."/>
        </authorList>
    </citation>
    <scope>NUCLEOTIDE SEQUENCE [LARGE SCALE GENOMIC DNA]</scope>
    <source>
        <strain evidence="10">EAD_L_NR</strain>
    </source>
</reference>
<evidence type="ECO:0000256" key="2">
    <source>
        <dbReference type="ARBA" id="ARBA00004481"/>
    </source>
</evidence>
<accession>A0AAV8WG67</accession>
<evidence type="ECO:0000256" key="7">
    <source>
        <dbReference type="ARBA" id="ARBA00023136"/>
    </source>
</evidence>
<dbReference type="GO" id="GO:0005765">
    <property type="term" value="C:lysosomal membrane"/>
    <property type="evidence" value="ECO:0007669"/>
    <property type="project" value="UniProtKB-SubCell"/>
</dbReference>